<sequence length="133" mass="14872">MMHKTSLAQSLWCIRRLPTLFSSLHSLQSFLYFFRSVTRARNFYNGEGSSGWILCVYSRGHPKFLKDPPLVPFIVVGRDTNATFYFDSVTTYCLHALTSSALTSRVSISWCNARCHISSLGAATSPPLSADAR</sequence>
<dbReference type="Proteomes" id="UP001207468">
    <property type="component" value="Unassembled WGS sequence"/>
</dbReference>
<evidence type="ECO:0000313" key="1">
    <source>
        <dbReference type="EMBL" id="KAI9511774.1"/>
    </source>
</evidence>
<protein>
    <submittedName>
        <fullName evidence="1">Uncharacterized protein</fullName>
    </submittedName>
</protein>
<keyword evidence="2" id="KW-1185">Reference proteome</keyword>
<comment type="caution">
    <text evidence="1">The sequence shown here is derived from an EMBL/GenBank/DDBJ whole genome shotgun (WGS) entry which is preliminary data.</text>
</comment>
<proteinExistence type="predicted"/>
<gene>
    <name evidence="1" type="ORF">F5148DRAFT_1168725</name>
</gene>
<accession>A0ACC0UJ74</accession>
<evidence type="ECO:0000313" key="2">
    <source>
        <dbReference type="Proteomes" id="UP001207468"/>
    </source>
</evidence>
<reference evidence="1" key="1">
    <citation type="submission" date="2021-03" db="EMBL/GenBank/DDBJ databases">
        <title>Evolutionary priming and transition to the ectomycorrhizal habit in an iconic lineage of mushroom-forming fungi: is preadaptation a requirement?</title>
        <authorList>
            <consortium name="DOE Joint Genome Institute"/>
            <person name="Looney B.P."/>
            <person name="Miyauchi S."/>
            <person name="Morin E."/>
            <person name="Drula E."/>
            <person name="Courty P.E."/>
            <person name="Chicoki N."/>
            <person name="Fauchery L."/>
            <person name="Kohler A."/>
            <person name="Kuo A."/>
            <person name="LaButti K."/>
            <person name="Pangilinan J."/>
            <person name="Lipzen A."/>
            <person name="Riley R."/>
            <person name="Andreopoulos W."/>
            <person name="He G."/>
            <person name="Johnson J."/>
            <person name="Barry K.W."/>
            <person name="Grigoriev I.V."/>
            <person name="Nagy L."/>
            <person name="Hibbett D."/>
            <person name="Henrissat B."/>
            <person name="Matheny P.B."/>
            <person name="Labbe J."/>
            <person name="Martin A.F."/>
        </authorList>
    </citation>
    <scope>NUCLEOTIDE SEQUENCE</scope>
    <source>
        <strain evidence="1">BPL698</strain>
    </source>
</reference>
<name>A0ACC0UJ74_9AGAM</name>
<dbReference type="EMBL" id="JAGFNK010000017">
    <property type="protein sequence ID" value="KAI9511774.1"/>
    <property type="molecule type" value="Genomic_DNA"/>
</dbReference>
<organism evidence="1 2">
    <name type="scientific">Russula earlei</name>
    <dbReference type="NCBI Taxonomy" id="71964"/>
    <lineage>
        <taxon>Eukaryota</taxon>
        <taxon>Fungi</taxon>
        <taxon>Dikarya</taxon>
        <taxon>Basidiomycota</taxon>
        <taxon>Agaricomycotina</taxon>
        <taxon>Agaricomycetes</taxon>
        <taxon>Russulales</taxon>
        <taxon>Russulaceae</taxon>
        <taxon>Russula</taxon>
    </lineage>
</organism>